<accession>A0A839AHT8</accession>
<evidence type="ECO:0000313" key="5">
    <source>
        <dbReference type="Proteomes" id="UP000541109"/>
    </source>
</evidence>
<evidence type="ECO:0000259" key="3">
    <source>
        <dbReference type="Pfam" id="PF08125"/>
    </source>
</evidence>
<gene>
    <name evidence="4" type="ORF">H2509_19950</name>
</gene>
<dbReference type="InterPro" id="IPR000669">
    <property type="entry name" value="Mannitol_DH"/>
</dbReference>
<dbReference type="Gene3D" id="3.40.50.720">
    <property type="entry name" value="NAD(P)-binding Rossmann-like Domain"/>
    <property type="match status" value="1"/>
</dbReference>
<dbReference type="InterPro" id="IPR013118">
    <property type="entry name" value="Mannitol_DH_C"/>
</dbReference>
<sequence length="494" mass="53806">MSGRERLSSLDGIRAPVRLPAYRPSDHGVGIVHIGCGAFHRAHQAVYTDDALAQHGGDWRIRGISLRGLDVADALNPQHGLYTLLERDGEGTKARIIGSIAGVIAAARGREAALAALAAPAIRIVSLTVTEKAYGIDRSSGAVMPSHPAIAHDLANPRSPEGALGYIVEALRLRREAGLPAFTVLCCDNLPENGKLIRSGTLDYARRIDPDLARWIEANASFPSTMVDRITPAASERTLVDAEALTGFSDHAAIETEPFSQWVIEDDFVAGRPTWEIGGALLVKDVAPYENMKLRMLNGTHSLIAYAGFLSGYRYVRDAMASPGLTRLVRRHFDAAAATLQPLEGINLRSYAEDLGRRFENPAIAHETYQIAMDGTEKLPQRLLVPAVSALLDGQNIASFAFAAASWMRYCLGRDDQGESYALRDPREEDIRTALSAASDDATAISRALHGLDNLFPDELMASTDWRRAVEMRLERMLRFGMLKTIEDEAASLN</sequence>
<evidence type="ECO:0000256" key="1">
    <source>
        <dbReference type="ARBA" id="ARBA00023002"/>
    </source>
</evidence>
<dbReference type="InterPro" id="IPR036291">
    <property type="entry name" value="NAD(P)-bd_dom_sf"/>
</dbReference>
<dbReference type="InterPro" id="IPR050988">
    <property type="entry name" value="Mannitol_DH/Oxidoreductase"/>
</dbReference>
<dbReference type="Pfam" id="PF01232">
    <property type="entry name" value="Mannitol_dh"/>
    <property type="match status" value="1"/>
</dbReference>
<proteinExistence type="predicted"/>
<keyword evidence="5" id="KW-1185">Reference proteome</keyword>
<feature type="domain" description="Mannitol dehydrogenase N-terminal" evidence="2">
    <location>
        <begin position="30"/>
        <end position="276"/>
    </location>
</feature>
<protein>
    <submittedName>
        <fullName evidence="4">Mannitol dehydrogenase family protein</fullName>
    </submittedName>
</protein>
<dbReference type="AlphaFoldDB" id="A0A839AHT8"/>
<dbReference type="InterPro" id="IPR008927">
    <property type="entry name" value="6-PGluconate_DH-like_C_sf"/>
</dbReference>
<dbReference type="Pfam" id="PF08125">
    <property type="entry name" value="Mannitol_dh_C"/>
    <property type="match status" value="1"/>
</dbReference>
<name>A0A839AHT8_9HYPH</name>
<dbReference type="PANTHER" id="PTHR43362">
    <property type="entry name" value="MANNITOL DEHYDROGENASE DSF1-RELATED"/>
    <property type="match status" value="1"/>
</dbReference>
<dbReference type="EMBL" id="JACFXV010000067">
    <property type="protein sequence ID" value="MBA5779410.1"/>
    <property type="molecule type" value="Genomic_DNA"/>
</dbReference>
<keyword evidence="1" id="KW-0560">Oxidoreductase</keyword>
<comment type="caution">
    <text evidence="4">The sequence shown here is derived from an EMBL/GenBank/DDBJ whole genome shotgun (WGS) entry which is preliminary data.</text>
</comment>
<dbReference type="PRINTS" id="PR00084">
    <property type="entry name" value="MTLDHDRGNASE"/>
</dbReference>
<reference evidence="4 5" key="1">
    <citation type="submission" date="2020-07" db="EMBL/GenBank/DDBJ databases">
        <title>Stappia sp., F7233, whole genome shotgun sequencing project.</title>
        <authorList>
            <person name="Jiang S."/>
            <person name="Liu Z.W."/>
            <person name="Du Z.J."/>
        </authorList>
    </citation>
    <scope>NUCLEOTIDE SEQUENCE [LARGE SCALE GENOMIC DNA]</scope>
    <source>
        <strain evidence="4 5">F7233</strain>
    </source>
</reference>
<feature type="domain" description="Mannitol dehydrogenase C-terminal" evidence="3">
    <location>
        <begin position="285"/>
        <end position="444"/>
    </location>
</feature>
<dbReference type="InterPro" id="IPR013131">
    <property type="entry name" value="Mannitol_DH_N"/>
</dbReference>
<dbReference type="RefSeq" id="WP_182168232.1">
    <property type="nucleotide sequence ID" value="NZ_JACFXV010000067.1"/>
</dbReference>
<dbReference type="GO" id="GO:0016616">
    <property type="term" value="F:oxidoreductase activity, acting on the CH-OH group of donors, NAD or NADP as acceptor"/>
    <property type="evidence" value="ECO:0007669"/>
    <property type="project" value="TreeGrafter"/>
</dbReference>
<dbReference type="Proteomes" id="UP000541109">
    <property type="component" value="Unassembled WGS sequence"/>
</dbReference>
<dbReference type="Gene3D" id="1.10.1040.10">
    <property type="entry name" value="N-(1-d-carboxylethyl)-l-norvaline Dehydrogenase, domain 2"/>
    <property type="match status" value="1"/>
</dbReference>
<dbReference type="SUPFAM" id="SSF48179">
    <property type="entry name" value="6-phosphogluconate dehydrogenase C-terminal domain-like"/>
    <property type="match status" value="1"/>
</dbReference>
<dbReference type="PANTHER" id="PTHR43362:SF1">
    <property type="entry name" value="MANNITOL DEHYDROGENASE 2-RELATED"/>
    <property type="match status" value="1"/>
</dbReference>
<dbReference type="SUPFAM" id="SSF51735">
    <property type="entry name" value="NAD(P)-binding Rossmann-fold domains"/>
    <property type="match status" value="1"/>
</dbReference>
<evidence type="ECO:0000259" key="2">
    <source>
        <dbReference type="Pfam" id="PF01232"/>
    </source>
</evidence>
<organism evidence="4 5">
    <name type="scientific">Stappia albiluteola</name>
    <dbReference type="NCBI Taxonomy" id="2758565"/>
    <lineage>
        <taxon>Bacteria</taxon>
        <taxon>Pseudomonadati</taxon>
        <taxon>Pseudomonadota</taxon>
        <taxon>Alphaproteobacteria</taxon>
        <taxon>Hyphomicrobiales</taxon>
        <taxon>Stappiaceae</taxon>
        <taxon>Stappia</taxon>
    </lineage>
</organism>
<dbReference type="InterPro" id="IPR013328">
    <property type="entry name" value="6PGD_dom2"/>
</dbReference>
<evidence type="ECO:0000313" key="4">
    <source>
        <dbReference type="EMBL" id="MBA5779410.1"/>
    </source>
</evidence>